<keyword evidence="1" id="KW-0813">Transport</keyword>
<dbReference type="PROSITE" id="PS00211">
    <property type="entry name" value="ABC_TRANSPORTER_1"/>
    <property type="match status" value="1"/>
</dbReference>
<reference evidence="10 11" key="1">
    <citation type="submission" date="2018-09" db="EMBL/GenBank/DDBJ databases">
        <authorList>
            <person name="Wang F."/>
        </authorList>
    </citation>
    <scope>NUCLEOTIDE SEQUENCE [LARGE SCALE GENOMIC DNA]</scope>
    <source>
        <strain evidence="10 11">PLHSC7-2</strain>
    </source>
</reference>
<dbReference type="Proteomes" id="UP000283255">
    <property type="component" value="Unassembled WGS sequence"/>
</dbReference>
<evidence type="ECO:0000256" key="6">
    <source>
        <dbReference type="ARBA" id="ARBA00023004"/>
    </source>
</evidence>
<keyword evidence="5 10" id="KW-0067">ATP-binding</keyword>
<evidence type="ECO:0000256" key="2">
    <source>
        <dbReference type="ARBA" id="ARBA00022475"/>
    </source>
</evidence>
<protein>
    <submittedName>
        <fullName evidence="10">ABC transporter ATP-binding protein</fullName>
    </submittedName>
</protein>
<keyword evidence="3" id="KW-0410">Iron transport</keyword>
<dbReference type="InterPro" id="IPR003439">
    <property type="entry name" value="ABC_transporter-like_ATP-bd"/>
</dbReference>
<dbReference type="FunFam" id="3.40.50.300:FF:000425">
    <property type="entry name" value="Probable ABC transporter, ATP-binding subunit"/>
    <property type="match status" value="1"/>
</dbReference>
<evidence type="ECO:0000256" key="8">
    <source>
        <dbReference type="ARBA" id="ARBA00023136"/>
    </source>
</evidence>
<dbReference type="OrthoDB" id="9802264at2"/>
<dbReference type="InterPro" id="IPR015853">
    <property type="entry name" value="ABC_transpr_FbpC"/>
</dbReference>
<dbReference type="GO" id="GO:0015408">
    <property type="term" value="F:ABC-type ferric iron transporter activity"/>
    <property type="evidence" value="ECO:0007669"/>
    <property type="project" value="InterPro"/>
</dbReference>
<keyword evidence="7" id="KW-0406">Ion transport</keyword>
<dbReference type="SUPFAM" id="SSF50331">
    <property type="entry name" value="MOP-like"/>
    <property type="match status" value="1"/>
</dbReference>
<evidence type="ECO:0000256" key="4">
    <source>
        <dbReference type="ARBA" id="ARBA00022741"/>
    </source>
</evidence>
<evidence type="ECO:0000256" key="3">
    <source>
        <dbReference type="ARBA" id="ARBA00022496"/>
    </source>
</evidence>
<reference evidence="10 11" key="2">
    <citation type="submission" date="2019-01" db="EMBL/GenBank/DDBJ databases">
        <title>Motilimonas pumilus sp. nov., isolated from the gut of sea cucumber (Apostichopus japonicus).</title>
        <authorList>
            <person name="Wang F.-Q."/>
            <person name="Ren L.-H."/>
            <person name="Lin Y.-W."/>
            <person name="Sun G.-H."/>
            <person name="Du Z.-J."/>
            <person name="Zhao J.-X."/>
            <person name="Liu X.-J."/>
            <person name="Liu L.-J."/>
        </authorList>
    </citation>
    <scope>NUCLEOTIDE SEQUENCE [LARGE SCALE GENOMIC DNA]</scope>
    <source>
        <strain evidence="10 11">PLHSC7-2</strain>
    </source>
</reference>
<dbReference type="InterPro" id="IPR027417">
    <property type="entry name" value="P-loop_NTPase"/>
</dbReference>
<comment type="caution">
    <text evidence="10">The sequence shown here is derived from an EMBL/GenBank/DDBJ whole genome shotgun (WGS) entry which is preliminary data.</text>
</comment>
<dbReference type="Gene3D" id="3.40.50.300">
    <property type="entry name" value="P-loop containing nucleotide triphosphate hydrolases"/>
    <property type="match status" value="1"/>
</dbReference>
<dbReference type="PANTHER" id="PTHR42781">
    <property type="entry name" value="SPERMIDINE/PUTRESCINE IMPORT ATP-BINDING PROTEIN POTA"/>
    <property type="match status" value="1"/>
</dbReference>
<dbReference type="InterPro" id="IPR003593">
    <property type="entry name" value="AAA+_ATPase"/>
</dbReference>
<dbReference type="Pfam" id="PF00005">
    <property type="entry name" value="ABC_tran"/>
    <property type="match status" value="1"/>
</dbReference>
<evidence type="ECO:0000256" key="7">
    <source>
        <dbReference type="ARBA" id="ARBA00023065"/>
    </source>
</evidence>
<keyword evidence="2" id="KW-1003">Cell membrane</keyword>
<organism evidence="10 11">
    <name type="scientific">Motilimonas pumila</name>
    <dbReference type="NCBI Taxonomy" id="2303987"/>
    <lineage>
        <taxon>Bacteria</taxon>
        <taxon>Pseudomonadati</taxon>
        <taxon>Pseudomonadota</taxon>
        <taxon>Gammaproteobacteria</taxon>
        <taxon>Alteromonadales</taxon>
        <taxon>Alteromonadales genera incertae sedis</taxon>
        <taxon>Motilimonas</taxon>
    </lineage>
</organism>
<accession>A0A418Y9X4</accession>
<name>A0A418Y9X4_9GAMM</name>
<proteinExistence type="predicted"/>
<dbReference type="SMART" id="SM00382">
    <property type="entry name" value="AAA"/>
    <property type="match status" value="1"/>
</dbReference>
<evidence type="ECO:0000313" key="10">
    <source>
        <dbReference type="EMBL" id="RJG38302.1"/>
    </source>
</evidence>
<dbReference type="PROSITE" id="PS50893">
    <property type="entry name" value="ABC_TRANSPORTER_2"/>
    <property type="match status" value="1"/>
</dbReference>
<dbReference type="CDD" id="cd03259">
    <property type="entry name" value="ABC_Carb_Solutes_like"/>
    <property type="match status" value="1"/>
</dbReference>
<keyword evidence="6" id="KW-0408">Iron</keyword>
<gene>
    <name evidence="10" type="ORF">D1Z90_19055</name>
</gene>
<dbReference type="EMBL" id="QZCH01000041">
    <property type="protein sequence ID" value="RJG38302.1"/>
    <property type="molecule type" value="Genomic_DNA"/>
</dbReference>
<dbReference type="InterPro" id="IPR050093">
    <property type="entry name" value="ABC_SmlMolc_Importer"/>
</dbReference>
<dbReference type="GO" id="GO:0016020">
    <property type="term" value="C:membrane"/>
    <property type="evidence" value="ECO:0007669"/>
    <property type="project" value="InterPro"/>
</dbReference>
<dbReference type="GO" id="GO:0015697">
    <property type="term" value="P:quaternary ammonium group transport"/>
    <property type="evidence" value="ECO:0007669"/>
    <property type="project" value="UniProtKB-ARBA"/>
</dbReference>
<sequence length="320" mass="35037">MSMALASNEILCLLGASGCGKTTMLKAIAGLLPLNAGKITINGHVVNNGRVSVPPEQRKIGMIFQDYALFPHLTVMQNIIFGIESLPVKEQLAKVAEVLDLVNLSEFADRYPHQLSGGQQQRVAIARAIAYQPDLLLLDEPFSNIDSQVRLKLIAEIRHILKSANISAVFVTHSKEEAFAFADKLAVIDQGKVAQIGRPSELYQAPANPFVADFLGQGNYLSATVVDDYQVDTPIGLIASSVPHQCKVGDTKKLFLRPHQIDVFEQTEGEGRVLSSQFLGAVSNLQLQYRDVNLKCHVSGHVNLEQKVEIKVPVHPLILF</sequence>
<keyword evidence="4" id="KW-0547">Nucleotide-binding</keyword>
<dbReference type="GO" id="GO:0016887">
    <property type="term" value="F:ATP hydrolysis activity"/>
    <property type="evidence" value="ECO:0007669"/>
    <property type="project" value="InterPro"/>
</dbReference>
<dbReference type="InterPro" id="IPR008995">
    <property type="entry name" value="Mo/tungstate-bd_C_term_dom"/>
</dbReference>
<keyword evidence="8" id="KW-0472">Membrane</keyword>
<dbReference type="GO" id="GO:0005524">
    <property type="term" value="F:ATP binding"/>
    <property type="evidence" value="ECO:0007669"/>
    <property type="project" value="UniProtKB-KW"/>
</dbReference>
<keyword evidence="11" id="KW-1185">Reference proteome</keyword>
<evidence type="ECO:0000313" key="11">
    <source>
        <dbReference type="Proteomes" id="UP000283255"/>
    </source>
</evidence>
<dbReference type="Gene3D" id="2.40.50.100">
    <property type="match status" value="1"/>
</dbReference>
<evidence type="ECO:0000256" key="5">
    <source>
        <dbReference type="ARBA" id="ARBA00022840"/>
    </source>
</evidence>
<feature type="domain" description="ABC transporter" evidence="9">
    <location>
        <begin position="1"/>
        <end position="215"/>
    </location>
</feature>
<evidence type="ECO:0000259" key="9">
    <source>
        <dbReference type="PROSITE" id="PS50893"/>
    </source>
</evidence>
<dbReference type="AlphaFoldDB" id="A0A418Y9X4"/>
<dbReference type="PANTHER" id="PTHR42781:SF4">
    <property type="entry name" value="SPERMIDINE_PUTRESCINE IMPORT ATP-BINDING PROTEIN POTA"/>
    <property type="match status" value="1"/>
</dbReference>
<dbReference type="InterPro" id="IPR017871">
    <property type="entry name" value="ABC_transporter-like_CS"/>
</dbReference>
<evidence type="ECO:0000256" key="1">
    <source>
        <dbReference type="ARBA" id="ARBA00022448"/>
    </source>
</evidence>
<dbReference type="SUPFAM" id="SSF52540">
    <property type="entry name" value="P-loop containing nucleoside triphosphate hydrolases"/>
    <property type="match status" value="1"/>
</dbReference>